<evidence type="ECO:0000313" key="5">
    <source>
        <dbReference type="Proteomes" id="UP000663891"/>
    </source>
</evidence>
<evidence type="ECO:0000256" key="1">
    <source>
        <dbReference type="SAM" id="Phobius"/>
    </source>
</evidence>
<dbReference type="GO" id="GO:0000175">
    <property type="term" value="F:3'-5'-RNA exonuclease activity"/>
    <property type="evidence" value="ECO:0007669"/>
    <property type="project" value="TreeGrafter"/>
</dbReference>
<accession>A0A814BKC0</accession>
<dbReference type="PANTHER" id="PTHR12121:SF36">
    <property type="entry name" value="ENDONUCLEASE_EXONUCLEASE_PHOSPHATASE DOMAIN-CONTAINING PROTEIN"/>
    <property type="match status" value="1"/>
</dbReference>
<dbReference type="Pfam" id="PF03372">
    <property type="entry name" value="Exo_endo_phos"/>
    <property type="match status" value="1"/>
</dbReference>
<keyword evidence="1" id="KW-0472">Membrane</keyword>
<keyword evidence="2" id="KW-0732">Signal</keyword>
<feature type="transmembrane region" description="Helical" evidence="1">
    <location>
        <begin position="306"/>
        <end position="325"/>
    </location>
</feature>
<dbReference type="Proteomes" id="UP000663891">
    <property type="component" value="Unassembled WGS sequence"/>
</dbReference>
<proteinExistence type="predicted"/>
<dbReference type="EMBL" id="CAJNON010000079">
    <property type="protein sequence ID" value="CAF0929678.1"/>
    <property type="molecule type" value="Genomic_DNA"/>
</dbReference>
<keyword evidence="1" id="KW-0812">Transmembrane</keyword>
<dbReference type="Gene3D" id="3.60.10.10">
    <property type="entry name" value="Endonuclease/exonuclease/phosphatase"/>
    <property type="match status" value="1"/>
</dbReference>
<feature type="chain" id="PRO_5032996226" description="Endonuclease/exonuclease/phosphatase domain-containing protein" evidence="2">
    <location>
        <begin position="18"/>
        <end position="410"/>
    </location>
</feature>
<dbReference type="AlphaFoldDB" id="A0A814BKC0"/>
<dbReference type="PANTHER" id="PTHR12121">
    <property type="entry name" value="CARBON CATABOLITE REPRESSOR PROTEIN 4"/>
    <property type="match status" value="1"/>
</dbReference>
<evidence type="ECO:0000256" key="2">
    <source>
        <dbReference type="SAM" id="SignalP"/>
    </source>
</evidence>
<dbReference type="InterPro" id="IPR050410">
    <property type="entry name" value="CCR4/nocturin_mRNA_transcr"/>
</dbReference>
<reference evidence="4" key="1">
    <citation type="submission" date="2021-02" db="EMBL/GenBank/DDBJ databases">
        <authorList>
            <person name="Nowell W R."/>
        </authorList>
    </citation>
    <scope>NUCLEOTIDE SEQUENCE</scope>
</reference>
<sequence>MLFFVIVILFYHHVTDAQTPCAMSSIGGANSLRVMSYNIRYDKAADGINRWSVRKQNVFNLIRTRAPDIFGLQEPLRGQISDLKYNLPHYNYYGVGDRDGKTSGEFVPIFYRSDRFDLLDNGTFWLSNTPTKPGSEGWDGADTRICSWVKLRDRQTYQIFYHFNTHFASKGRIARLESARLILIQIMLITGYSIPIILTGDLNASPYSDAYYTIITNTPLKDSKILSQRSHCGPDRTFSTFFVDNGMVECIDHIFITSQYFNILQHGTLNDSNNGFYPSDHLPDKPDAYIALYIVMIKTGFPLVQILIYAFYFIPYYYSAINVLIFNDQESTKFEWFPDWTMVHAGAAAQAQFSYLFSSLHNPPLVSDSTWSAIPSDNWLITVGLNSLLAIVPQFFAFRVCGGHRDRDFY</sequence>
<dbReference type="SUPFAM" id="SSF56219">
    <property type="entry name" value="DNase I-like"/>
    <property type="match status" value="1"/>
</dbReference>
<evidence type="ECO:0000259" key="3">
    <source>
        <dbReference type="Pfam" id="PF03372"/>
    </source>
</evidence>
<protein>
    <recommendedName>
        <fullName evidence="3">Endonuclease/exonuclease/phosphatase domain-containing protein</fullName>
    </recommendedName>
</protein>
<gene>
    <name evidence="4" type="ORF">VCS650_LOCUS10853</name>
</gene>
<feature type="domain" description="Endonuclease/exonuclease/phosphatase" evidence="3">
    <location>
        <begin position="35"/>
        <end position="281"/>
    </location>
</feature>
<feature type="signal peptide" evidence="2">
    <location>
        <begin position="1"/>
        <end position="17"/>
    </location>
</feature>
<dbReference type="InterPro" id="IPR005135">
    <property type="entry name" value="Endo/exonuclease/phosphatase"/>
</dbReference>
<name>A0A814BKC0_9BILA</name>
<dbReference type="InterPro" id="IPR036691">
    <property type="entry name" value="Endo/exonu/phosph_ase_sf"/>
</dbReference>
<comment type="caution">
    <text evidence="4">The sequence shown here is derived from an EMBL/GenBank/DDBJ whole genome shotgun (WGS) entry which is preliminary data.</text>
</comment>
<dbReference type="CDD" id="cd09083">
    <property type="entry name" value="EEP-1"/>
    <property type="match status" value="1"/>
</dbReference>
<evidence type="ECO:0000313" key="4">
    <source>
        <dbReference type="EMBL" id="CAF0929678.1"/>
    </source>
</evidence>
<dbReference type="OrthoDB" id="276515at2759"/>
<organism evidence="4 5">
    <name type="scientific">Adineta steineri</name>
    <dbReference type="NCBI Taxonomy" id="433720"/>
    <lineage>
        <taxon>Eukaryota</taxon>
        <taxon>Metazoa</taxon>
        <taxon>Spiralia</taxon>
        <taxon>Gnathifera</taxon>
        <taxon>Rotifera</taxon>
        <taxon>Eurotatoria</taxon>
        <taxon>Bdelloidea</taxon>
        <taxon>Adinetida</taxon>
        <taxon>Adinetidae</taxon>
        <taxon>Adineta</taxon>
    </lineage>
</organism>
<keyword evidence="1" id="KW-1133">Transmembrane helix</keyword>